<dbReference type="InterPro" id="IPR000182">
    <property type="entry name" value="GNAT_dom"/>
</dbReference>
<dbReference type="RefSeq" id="WP_370101741.1">
    <property type="nucleotide sequence ID" value="NZ_CAXQWG010000260.1"/>
</dbReference>
<reference evidence="2 3" key="1">
    <citation type="journal article" date="2018" name="Nat. Biotechnol.">
        <title>A standardized bacterial taxonomy based on genome phylogeny substantially revises the tree of life.</title>
        <authorList>
            <person name="Parks D.H."/>
            <person name="Chuvochina M."/>
            <person name="Waite D.W."/>
            <person name="Rinke C."/>
            <person name="Skarshewski A."/>
            <person name="Chaumeil P.A."/>
            <person name="Hugenholtz P."/>
        </authorList>
    </citation>
    <scope>NUCLEOTIDE SEQUENCE [LARGE SCALE GENOMIC DNA]</scope>
    <source>
        <strain evidence="2">UBA10227</strain>
    </source>
</reference>
<accession>A0A3D6BLP9</accession>
<comment type="caution">
    <text evidence="2">The sequence shown here is derived from an EMBL/GenBank/DDBJ whole genome shotgun (WGS) entry which is preliminary data.</text>
</comment>
<dbReference type="SUPFAM" id="SSF55729">
    <property type="entry name" value="Acyl-CoA N-acyltransferases (Nat)"/>
    <property type="match status" value="1"/>
</dbReference>
<evidence type="ECO:0000259" key="1">
    <source>
        <dbReference type="PROSITE" id="PS51186"/>
    </source>
</evidence>
<dbReference type="AlphaFoldDB" id="A0A3D6BLP9"/>
<dbReference type="PROSITE" id="PS51186">
    <property type="entry name" value="GNAT"/>
    <property type="match status" value="1"/>
</dbReference>
<gene>
    <name evidence="2" type="ORF">DHV22_00655</name>
</gene>
<proteinExistence type="predicted"/>
<dbReference type="EMBL" id="DPRK01000016">
    <property type="protein sequence ID" value="HCY80212.1"/>
    <property type="molecule type" value="Genomic_DNA"/>
</dbReference>
<dbReference type="Pfam" id="PF00583">
    <property type="entry name" value="Acetyltransf_1"/>
    <property type="match status" value="1"/>
</dbReference>
<evidence type="ECO:0000313" key="2">
    <source>
        <dbReference type="EMBL" id="HCY80212.1"/>
    </source>
</evidence>
<keyword evidence="2" id="KW-0808">Transferase</keyword>
<dbReference type="Gene3D" id="3.40.630.30">
    <property type="match status" value="1"/>
</dbReference>
<name>A0A3D6BLP9_9FLAO</name>
<protein>
    <submittedName>
        <fullName evidence="2">GNAT family N-acetyltransferase</fullName>
    </submittedName>
</protein>
<feature type="domain" description="N-acetyltransferase" evidence="1">
    <location>
        <begin position="2"/>
        <end position="171"/>
    </location>
</feature>
<organism evidence="2 3">
    <name type="scientific">Xanthomarina gelatinilytica</name>
    <dbReference type="NCBI Taxonomy" id="1137281"/>
    <lineage>
        <taxon>Bacteria</taxon>
        <taxon>Pseudomonadati</taxon>
        <taxon>Bacteroidota</taxon>
        <taxon>Flavobacteriia</taxon>
        <taxon>Flavobacteriales</taxon>
        <taxon>Flavobacteriaceae</taxon>
        <taxon>Xanthomarina</taxon>
    </lineage>
</organism>
<evidence type="ECO:0000313" key="3">
    <source>
        <dbReference type="Proteomes" id="UP000263268"/>
    </source>
</evidence>
<sequence>MTNITKASMKDCDLLVSIGRQSFLESHGSSAPKKDIANYIDSKFTRQHFETEMQEANTFFYLLQYHEKPIGYSKITINASQKNIPFAEVAKLERLYILQEFHHLKLGLELFSFNVKLSKQHKQLGMWLYVWVENKKAIAFYDKAGFRIIGSYDFKISETHSNPNHQMLLTF</sequence>
<dbReference type="InterPro" id="IPR016181">
    <property type="entry name" value="Acyl_CoA_acyltransferase"/>
</dbReference>
<dbReference type="GO" id="GO:0016747">
    <property type="term" value="F:acyltransferase activity, transferring groups other than amino-acyl groups"/>
    <property type="evidence" value="ECO:0007669"/>
    <property type="project" value="InterPro"/>
</dbReference>
<dbReference type="Proteomes" id="UP000263268">
    <property type="component" value="Unassembled WGS sequence"/>
</dbReference>